<dbReference type="SUPFAM" id="SSF50129">
    <property type="entry name" value="GroES-like"/>
    <property type="match status" value="1"/>
</dbReference>
<dbReference type="GeneTree" id="ENSGT00950000185910"/>
<accession>A0A8D2CQH6</accession>
<sequence length="68" mass="7264">ASPTGETHLTISCQAAIAWVENSPLSIEEANVEPPKAGEVSVKVNSNLLAFIAKVNPIRINSLIKLRL</sequence>
<protein>
    <submittedName>
        <fullName evidence="1">Uncharacterized protein</fullName>
    </submittedName>
</protein>
<dbReference type="OrthoDB" id="417550at2759"/>
<organism evidence="1 2">
    <name type="scientific">Sciurus vulgaris</name>
    <name type="common">Eurasian red squirrel</name>
    <dbReference type="NCBI Taxonomy" id="55149"/>
    <lineage>
        <taxon>Eukaryota</taxon>
        <taxon>Metazoa</taxon>
        <taxon>Chordata</taxon>
        <taxon>Craniata</taxon>
        <taxon>Vertebrata</taxon>
        <taxon>Euteleostomi</taxon>
        <taxon>Mammalia</taxon>
        <taxon>Eutheria</taxon>
        <taxon>Euarchontoglires</taxon>
        <taxon>Glires</taxon>
        <taxon>Rodentia</taxon>
        <taxon>Sciuromorpha</taxon>
        <taxon>Sciuridae</taxon>
        <taxon>Sciurinae</taxon>
        <taxon>Sciurini</taxon>
        <taxon>Sciurus</taxon>
    </lineage>
</organism>
<dbReference type="Ensembl" id="ENSSVLT00005013521.1">
    <property type="protein sequence ID" value="ENSSVLP00005012213.1"/>
    <property type="gene ID" value="ENSSVLG00005009691.1"/>
</dbReference>
<proteinExistence type="predicted"/>
<dbReference type="AlphaFoldDB" id="A0A8D2CQH6"/>
<evidence type="ECO:0000313" key="1">
    <source>
        <dbReference type="Ensembl" id="ENSSVLP00005012213.1"/>
    </source>
</evidence>
<dbReference type="Proteomes" id="UP000694564">
    <property type="component" value="Chromosome 9"/>
</dbReference>
<reference evidence="1" key="2">
    <citation type="submission" date="2025-09" db="UniProtKB">
        <authorList>
            <consortium name="Ensembl"/>
        </authorList>
    </citation>
    <scope>IDENTIFICATION</scope>
</reference>
<evidence type="ECO:0000313" key="2">
    <source>
        <dbReference type="Proteomes" id="UP000694564"/>
    </source>
</evidence>
<dbReference type="Gene3D" id="3.90.180.10">
    <property type="entry name" value="Medium-chain alcohol dehydrogenases, catalytic domain"/>
    <property type="match status" value="1"/>
</dbReference>
<reference evidence="1" key="1">
    <citation type="submission" date="2025-08" db="UniProtKB">
        <authorList>
            <consortium name="Ensembl"/>
        </authorList>
    </citation>
    <scope>IDENTIFICATION</scope>
</reference>
<dbReference type="InterPro" id="IPR011032">
    <property type="entry name" value="GroES-like_sf"/>
</dbReference>
<keyword evidence="2" id="KW-1185">Reference proteome</keyword>
<name>A0A8D2CQH6_SCIVU</name>